<feature type="compositionally biased region" description="Basic and acidic residues" evidence="3">
    <location>
        <begin position="593"/>
        <end position="603"/>
    </location>
</feature>
<evidence type="ECO:0000259" key="5">
    <source>
        <dbReference type="PROSITE" id="PS50105"/>
    </source>
</evidence>
<dbReference type="InterPro" id="IPR017874">
    <property type="entry name" value="CRIC_domain"/>
</dbReference>
<evidence type="ECO:0000259" key="4">
    <source>
        <dbReference type="PROSITE" id="PS50003"/>
    </source>
</evidence>
<dbReference type="SMART" id="SM00233">
    <property type="entry name" value="PH"/>
    <property type="match status" value="1"/>
</dbReference>
<dbReference type="Pfam" id="PF00536">
    <property type="entry name" value="SAM_1"/>
    <property type="match status" value="1"/>
</dbReference>
<dbReference type="InterPro" id="IPR051566">
    <property type="entry name" value="CNKSR"/>
</dbReference>
<dbReference type="PROSITE" id="PS51290">
    <property type="entry name" value="CRIC"/>
    <property type="match status" value="1"/>
</dbReference>
<dbReference type="PROSITE" id="PS50106">
    <property type="entry name" value="PDZ"/>
    <property type="match status" value="1"/>
</dbReference>
<gene>
    <name evidence="8" type="ORF">CHS0354_032674</name>
</gene>
<feature type="region of interest" description="Disordered" evidence="3">
    <location>
        <begin position="369"/>
        <end position="418"/>
    </location>
</feature>
<dbReference type="Pfam" id="PF10534">
    <property type="entry name" value="CRIC_ras_sig"/>
    <property type="match status" value="1"/>
</dbReference>
<dbReference type="FunFam" id="2.30.29.30:FF:000286">
    <property type="entry name" value="PH-protein kinase domain containing protein"/>
    <property type="match status" value="1"/>
</dbReference>
<dbReference type="CDD" id="cd06748">
    <property type="entry name" value="PDZ_CNK1_2_3-like"/>
    <property type="match status" value="1"/>
</dbReference>
<dbReference type="PROSITE" id="PS50105">
    <property type="entry name" value="SAM_DOMAIN"/>
    <property type="match status" value="1"/>
</dbReference>
<feature type="compositionally biased region" description="Basic and acidic residues" evidence="3">
    <location>
        <begin position="532"/>
        <end position="555"/>
    </location>
</feature>
<name>A0AAE0TEZ0_9BIVA</name>
<feature type="compositionally biased region" description="Low complexity" evidence="3">
    <location>
        <begin position="564"/>
        <end position="592"/>
    </location>
</feature>
<reference evidence="8" key="1">
    <citation type="journal article" date="2021" name="Genome Biol. Evol.">
        <title>A High-Quality Reference Genome for a Parasitic Bivalve with Doubly Uniparental Inheritance (Bivalvia: Unionida).</title>
        <authorList>
            <person name="Smith C.H."/>
        </authorList>
    </citation>
    <scope>NUCLEOTIDE SEQUENCE</scope>
    <source>
        <strain evidence="8">CHS0354</strain>
    </source>
</reference>
<sequence length="1009" mass="113409">MSNNIQFHKWSAEDVAKWLGGLDMDDAIIPYAHFFLNNDVDGKKLLMLTHSDLDKLNVHKLGHQELILEAVDLLRNLKYGYETENLQSLALQLGCKARNLLGEIRVRSEENDRNKANVSHVESRSKQLSVGILSLVAELIGYLKTLVSWLDRSPFNGFHDLCLVRNTIVKLGLEVISMCQKPDITISDMEQNFSTSIRMLCDICEELVIGSPDRPQDPLFVQPASLELATIRKKPGEELGITIQSSYYGIHVISGIKDGSPADFCGKLEKGDEVIQVNYQTVVGWQLKKLVNLLKEKPKEVILLLKKRPRHISPFGHTQNKKKQMNKHAVQASTLPKSLKKMRSRDGEPKQRPSLQEFVVSTIQGDELLPPKDISDVTDAEGDTDNDVFRSGSESPQFTLPVQPDPKQRRATVSGGSPTLSRPLLVIEDLDTPTRPKSFTIDTRIVDLNIIPPPDGDLKNQTASQKRQEFKSTKSTPPSLEFTVKKITPRILEPRPDLDDKTPISEDSAYGSGVQEFVKTQVKEKKFLRKEDSLDDSVHEYQKHSLSPEHIHDSSTDSVPPSLESSIESSQTCTSSLESSSHSPSLDELSQSSEKEGPPETHAVKPYFPCTVPQTLESTRSFTPPLSRRITNNLATEDSSQAQLIKAQKISTTKITDQEAAELAAGLMEISAVEVDSHINKPEKKVTFGKLPTEKGKADKEASNQNLVHIVVGGVVVQVPESVTKSSPTESPVILRRPKTGKSSKKVDRRISCKDLGKGDCEGWLLKHRDKGGGRLSKKWKKRWFVLKHYDLFYYKQQEDQKAEGVIHLPAFQVSPVNASELRTKKDGDYAFKIHNAGTTFYLASDRPQDRSKWMNKLGLASITFRDKNPEPGVMQRPDPSRYKGTDASNEYFSESSDDEDVEVVPKKDDSQDDLTKLYRNLQDHDLSIDGKNRNEQRRRTLSQGGEDTLFSLGIDKIKKIKSLQRTLKAKEKELQELEDLMAKMTPEKLKQFKEHHLDHSTATHQKHV</sequence>
<feature type="coiled-coil region" evidence="2">
    <location>
        <begin position="961"/>
        <end position="988"/>
    </location>
</feature>
<accession>A0AAE0TEZ0</accession>
<dbReference type="SUPFAM" id="SSF50156">
    <property type="entry name" value="PDZ domain-like"/>
    <property type="match status" value="1"/>
</dbReference>
<dbReference type="Proteomes" id="UP001195483">
    <property type="component" value="Unassembled WGS sequence"/>
</dbReference>
<dbReference type="SMART" id="SM00228">
    <property type="entry name" value="PDZ"/>
    <property type="match status" value="1"/>
</dbReference>
<reference evidence="8" key="2">
    <citation type="journal article" date="2021" name="Genome Biol. Evol.">
        <title>Developing a high-quality reference genome for a parasitic bivalve with doubly uniparental inheritance (Bivalvia: Unionida).</title>
        <authorList>
            <person name="Smith C.H."/>
        </authorList>
    </citation>
    <scope>NUCLEOTIDE SEQUENCE</scope>
    <source>
        <strain evidence="8">CHS0354</strain>
        <tissue evidence="8">Mantle</tissue>
    </source>
</reference>
<dbReference type="InterPro" id="IPR001849">
    <property type="entry name" value="PH_domain"/>
</dbReference>
<evidence type="ECO:0000259" key="7">
    <source>
        <dbReference type="PROSITE" id="PS51290"/>
    </source>
</evidence>
<reference evidence="8" key="3">
    <citation type="submission" date="2023-05" db="EMBL/GenBank/DDBJ databases">
        <authorList>
            <person name="Smith C.H."/>
        </authorList>
    </citation>
    <scope>NUCLEOTIDE SEQUENCE</scope>
    <source>
        <strain evidence="8">CHS0354</strain>
        <tissue evidence="8">Mantle</tissue>
    </source>
</reference>
<dbReference type="PANTHER" id="PTHR12844:SF42">
    <property type="entry name" value="CONNECTOR ENHANCER OF KSR PROTEIN CNK"/>
    <property type="match status" value="1"/>
</dbReference>
<feature type="compositionally biased region" description="Acidic residues" evidence="3">
    <location>
        <begin position="376"/>
        <end position="386"/>
    </location>
</feature>
<dbReference type="Pfam" id="PF00169">
    <property type="entry name" value="PH"/>
    <property type="match status" value="1"/>
</dbReference>
<protein>
    <recommendedName>
        <fullName evidence="10">Connector enhancer of kinase suppressor of ras 2</fullName>
    </recommendedName>
</protein>
<evidence type="ECO:0000256" key="1">
    <source>
        <dbReference type="ARBA" id="ARBA00009498"/>
    </source>
</evidence>
<dbReference type="AlphaFoldDB" id="A0AAE0TEZ0"/>
<dbReference type="PANTHER" id="PTHR12844">
    <property type="entry name" value="CONNECTOR ENCHANCER OF KINASE SUPPRESSOR OF RAS"/>
    <property type="match status" value="1"/>
</dbReference>
<dbReference type="PROSITE" id="PS50003">
    <property type="entry name" value="PH_DOMAIN"/>
    <property type="match status" value="1"/>
</dbReference>
<evidence type="ECO:0000256" key="3">
    <source>
        <dbReference type="SAM" id="MobiDB-lite"/>
    </source>
</evidence>
<dbReference type="Gene3D" id="2.30.42.10">
    <property type="match status" value="1"/>
</dbReference>
<dbReference type="FunFam" id="2.30.42.10:FF:000060">
    <property type="entry name" value="Connector enhancer of kinase suppressor of Ras 2"/>
    <property type="match status" value="1"/>
</dbReference>
<feature type="compositionally biased region" description="Basic and acidic residues" evidence="3">
    <location>
        <begin position="492"/>
        <end position="504"/>
    </location>
</feature>
<dbReference type="Pfam" id="PF00595">
    <property type="entry name" value="PDZ"/>
    <property type="match status" value="1"/>
</dbReference>
<dbReference type="InterPro" id="IPR001660">
    <property type="entry name" value="SAM"/>
</dbReference>
<keyword evidence="9" id="KW-1185">Reference proteome</keyword>
<evidence type="ECO:0000259" key="6">
    <source>
        <dbReference type="PROSITE" id="PS50106"/>
    </source>
</evidence>
<dbReference type="InterPro" id="IPR013761">
    <property type="entry name" value="SAM/pointed_sf"/>
</dbReference>
<feature type="region of interest" description="Disordered" evidence="3">
    <location>
        <begin position="452"/>
        <end position="509"/>
    </location>
</feature>
<feature type="domain" description="SAM" evidence="5">
    <location>
        <begin position="10"/>
        <end position="77"/>
    </location>
</feature>
<dbReference type="InterPro" id="IPR011993">
    <property type="entry name" value="PH-like_dom_sf"/>
</dbReference>
<feature type="compositionally biased region" description="Basic and acidic residues" evidence="3">
    <location>
        <begin position="904"/>
        <end position="914"/>
    </location>
</feature>
<evidence type="ECO:0008006" key="10">
    <source>
        <dbReference type="Google" id="ProtNLM"/>
    </source>
</evidence>
<feature type="region of interest" description="Disordered" evidence="3">
    <location>
        <begin position="866"/>
        <end position="914"/>
    </location>
</feature>
<evidence type="ECO:0000313" key="9">
    <source>
        <dbReference type="Proteomes" id="UP001195483"/>
    </source>
</evidence>
<dbReference type="Gene3D" id="2.30.29.30">
    <property type="entry name" value="Pleckstrin-homology domain (PH domain)/Phosphotyrosine-binding domain (PTB)"/>
    <property type="match status" value="1"/>
</dbReference>
<evidence type="ECO:0000313" key="8">
    <source>
        <dbReference type="EMBL" id="KAK3609147.1"/>
    </source>
</evidence>
<keyword evidence="2" id="KW-0175">Coiled coil</keyword>
<evidence type="ECO:0000256" key="2">
    <source>
        <dbReference type="SAM" id="Coils"/>
    </source>
</evidence>
<feature type="domain" description="CRIC" evidence="7">
    <location>
        <begin position="85"/>
        <end position="186"/>
    </location>
</feature>
<dbReference type="SMART" id="SM00454">
    <property type="entry name" value="SAM"/>
    <property type="match status" value="1"/>
</dbReference>
<feature type="domain" description="PDZ" evidence="6">
    <location>
        <begin position="228"/>
        <end position="309"/>
    </location>
</feature>
<feature type="region of interest" description="Disordered" evidence="3">
    <location>
        <begin position="532"/>
        <end position="608"/>
    </location>
</feature>
<dbReference type="EMBL" id="JAEAOA010001923">
    <property type="protein sequence ID" value="KAK3609147.1"/>
    <property type="molecule type" value="Genomic_DNA"/>
</dbReference>
<comment type="caution">
    <text evidence="8">The sequence shown here is derived from an EMBL/GenBank/DDBJ whole genome shotgun (WGS) entry which is preliminary data.</text>
</comment>
<dbReference type="SUPFAM" id="SSF50729">
    <property type="entry name" value="PH domain-like"/>
    <property type="match status" value="1"/>
</dbReference>
<organism evidence="8 9">
    <name type="scientific">Potamilus streckersoni</name>
    <dbReference type="NCBI Taxonomy" id="2493646"/>
    <lineage>
        <taxon>Eukaryota</taxon>
        <taxon>Metazoa</taxon>
        <taxon>Spiralia</taxon>
        <taxon>Lophotrochozoa</taxon>
        <taxon>Mollusca</taxon>
        <taxon>Bivalvia</taxon>
        <taxon>Autobranchia</taxon>
        <taxon>Heteroconchia</taxon>
        <taxon>Palaeoheterodonta</taxon>
        <taxon>Unionida</taxon>
        <taxon>Unionoidea</taxon>
        <taxon>Unionidae</taxon>
        <taxon>Ambleminae</taxon>
        <taxon>Lampsilini</taxon>
        <taxon>Potamilus</taxon>
    </lineage>
</organism>
<feature type="domain" description="PH" evidence="4">
    <location>
        <begin position="758"/>
        <end position="863"/>
    </location>
</feature>
<dbReference type="InterPro" id="IPR036034">
    <property type="entry name" value="PDZ_sf"/>
</dbReference>
<comment type="similarity">
    <text evidence="1">Belongs to the CNKSR family.</text>
</comment>
<dbReference type="Gene3D" id="1.10.150.50">
    <property type="entry name" value="Transcription Factor, Ets-1"/>
    <property type="match status" value="1"/>
</dbReference>
<dbReference type="InterPro" id="IPR001478">
    <property type="entry name" value="PDZ"/>
</dbReference>
<feature type="region of interest" description="Disordered" evidence="3">
    <location>
        <begin position="313"/>
        <end position="357"/>
    </location>
</feature>
<proteinExistence type="inferred from homology"/>
<dbReference type="SUPFAM" id="SSF47769">
    <property type="entry name" value="SAM/Pointed domain"/>
    <property type="match status" value="1"/>
</dbReference>